<organism evidence="9 10">
    <name type="scientific">Halocaridina rubra</name>
    <name type="common">Hawaiian red shrimp</name>
    <dbReference type="NCBI Taxonomy" id="373956"/>
    <lineage>
        <taxon>Eukaryota</taxon>
        <taxon>Metazoa</taxon>
        <taxon>Ecdysozoa</taxon>
        <taxon>Arthropoda</taxon>
        <taxon>Crustacea</taxon>
        <taxon>Multicrustacea</taxon>
        <taxon>Malacostraca</taxon>
        <taxon>Eumalacostraca</taxon>
        <taxon>Eucarida</taxon>
        <taxon>Decapoda</taxon>
        <taxon>Pleocyemata</taxon>
        <taxon>Caridea</taxon>
        <taxon>Atyoidea</taxon>
        <taxon>Atyidae</taxon>
        <taxon>Halocaridina</taxon>
    </lineage>
</organism>
<feature type="region of interest" description="Disordered" evidence="7">
    <location>
        <begin position="522"/>
        <end position="585"/>
    </location>
</feature>
<name>A0AAN8ZSW0_HALRR</name>
<dbReference type="InterPro" id="IPR012952">
    <property type="entry name" value="BING4_C_dom"/>
</dbReference>
<accession>A0AAN8ZSW0</accession>
<dbReference type="SMART" id="SM00320">
    <property type="entry name" value="WD40"/>
    <property type="match status" value="4"/>
</dbReference>
<reference evidence="9 10" key="1">
    <citation type="submission" date="2023-11" db="EMBL/GenBank/DDBJ databases">
        <title>Halocaridina rubra genome assembly.</title>
        <authorList>
            <person name="Smith C."/>
        </authorList>
    </citation>
    <scope>NUCLEOTIDE SEQUENCE [LARGE SCALE GENOMIC DNA]</scope>
    <source>
        <strain evidence="9">EP-1</strain>
        <tissue evidence="9">Whole</tissue>
    </source>
</reference>
<feature type="compositionally biased region" description="Basic and acidic residues" evidence="7">
    <location>
        <begin position="537"/>
        <end position="556"/>
    </location>
</feature>
<sequence length="585" mass="66470">MDENNREHKSNPSIKGARKGNVKRDGGQFKRNTGYRKGSNGNPPYKANTHYRDSSNFKSNRRPDMFPGRKVLDPRLRDKYSWGEGVNMAGVRKRSWTRRKRLENKEARVKEAEEEAARAEVLLTENTGLMEANEGTYTSHVAQTDIRDSVDITSATKSFDLKLDQFGPYKMQFTRNGRHLMLGGRMGHLASFDWMTKKLHCEINVMESIHDICWLHTEQMMAVAQKKWVYIYDNQGTELHCLKKLCHVLKMEFLPYHFLLCAGGEVGFLSWLDISLGREVIQTYTKKGRLDVMTQNPYNAVICCGHANGTISMWTPNMKTPVATVLCHAQSLRAIEFDPSGRYFATAGVNREIKLWDARNLGESMHTYRVGSGASTLAFSQKKLLAVAMGNVVEVYDGVTTGAMNKPYMRHRCNSAVTGMQFCPYEDVLGVSTYSGYSSLLIPGAGEPNFDALESNPYLSVSGRREAEVKALLGKVPPELITLDPQTIGQVNVPRLEEKLEAKRKLMYIRVPNIDVTPRYRMKGKSGSAKKFKRKQRAEGDKKREYLKEAIEHRDNLGLNKMKKKKERKKGTEELLDRFKPKTLS</sequence>
<dbReference type="PANTHER" id="PTHR14085:SF3">
    <property type="entry name" value="WD REPEAT-CONTAINING PROTEIN 46"/>
    <property type="match status" value="1"/>
</dbReference>
<keyword evidence="10" id="KW-1185">Reference proteome</keyword>
<evidence type="ECO:0000259" key="8">
    <source>
        <dbReference type="SMART" id="SM01033"/>
    </source>
</evidence>
<comment type="caution">
    <text evidence="9">The sequence shown here is derived from an EMBL/GenBank/DDBJ whole genome shotgun (WGS) entry which is preliminary data.</text>
</comment>
<evidence type="ECO:0000313" key="9">
    <source>
        <dbReference type="EMBL" id="KAK7014075.1"/>
    </source>
</evidence>
<feature type="domain" description="BING4 C-terminal" evidence="8">
    <location>
        <begin position="407"/>
        <end position="485"/>
    </location>
</feature>
<dbReference type="EMBL" id="JAXCGZ010023302">
    <property type="protein sequence ID" value="KAK7014075.1"/>
    <property type="molecule type" value="Genomic_DNA"/>
</dbReference>
<feature type="region of interest" description="Disordered" evidence="7">
    <location>
        <begin position="1"/>
        <end position="70"/>
    </location>
</feature>
<dbReference type="InterPro" id="IPR015943">
    <property type="entry name" value="WD40/YVTN_repeat-like_dom_sf"/>
</dbReference>
<comment type="subcellular location">
    <subcellularLocation>
        <location evidence="1">Nucleus</location>
        <location evidence="1">Nucleolus</location>
    </subcellularLocation>
</comment>
<feature type="compositionally biased region" description="Basic and acidic residues" evidence="7">
    <location>
        <begin position="1"/>
        <end position="10"/>
    </location>
</feature>
<keyword evidence="3 6" id="KW-0853">WD repeat</keyword>
<evidence type="ECO:0000256" key="2">
    <source>
        <dbReference type="ARBA" id="ARBA00022552"/>
    </source>
</evidence>
<evidence type="ECO:0000256" key="4">
    <source>
        <dbReference type="ARBA" id="ARBA00022737"/>
    </source>
</evidence>
<dbReference type="Pfam" id="PF00400">
    <property type="entry name" value="WD40"/>
    <property type="match status" value="1"/>
</dbReference>
<protein>
    <submittedName>
        <fullName evidence="9">WD repeat-containing protein 46</fullName>
    </submittedName>
</protein>
<evidence type="ECO:0000256" key="7">
    <source>
        <dbReference type="SAM" id="MobiDB-lite"/>
    </source>
</evidence>
<proteinExistence type="predicted"/>
<feature type="compositionally biased region" description="Basic and acidic residues" evidence="7">
    <location>
        <begin position="570"/>
        <end position="585"/>
    </location>
</feature>
<dbReference type="Proteomes" id="UP001381693">
    <property type="component" value="Unassembled WGS sequence"/>
</dbReference>
<gene>
    <name evidence="9" type="primary">WDR46</name>
    <name evidence="9" type="ORF">SK128_015417</name>
</gene>
<dbReference type="InterPro" id="IPR036322">
    <property type="entry name" value="WD40_repeat_dom_sf"/>
</dbReference>
<dbReference type="GO" id="GO:0032040">
    <property type="term" value="C:small-subunit processome"/>
    <property type="evidence" value="ECO:0007669"/>
    <property type="project" value="TreeGrafter"/>
</dbReference>
<dbReference type="PROSITE" id="PS50082">
    <property type="entry name" value="WD_REPEATS_2"/>
    <property type="match status" value="1"/>
</dbReference>
<dbReference type="PANTHER" id="PTHR14085">
    <property type="entry name" value="WD-REPEAT PROTEIN BING4"/>
    <property type="match status" value="1"/>
</dbReference>
<keyword evidence="4" id="KW-0677">Repeat</keyword>
<dbReference type="PROSITE" id="PS50294">
    <property type="entry name" value="WD_REPEATS_REGION"/>
    <property type="match status" value="1"/>
</dbReference>
<keyword evidence="2" id="KW-0698">rRNA processing</keyword>
<dbReference type="Pfam" id="PF08149">
    <property type="entry name" value="BING4CT"/>
    <property type="match status" value="1"/>
</dbReference>
<dbReference type="GO" id="GO:0000462">
    <property type="term" value="P:maturation of SSU-rRNA from tricistronic rRNA transcript (SSU-rRNA, 5.8S rRNA, LSU-rRNA)"/>
    <property type="evidence" value="ECO:0007669"/>
    <property type="project" value="TreeGrafter"/>
</dbReference>
<dbReference type="InterPro" id="IPR001680">
    <property type="entry name" value="WD40_rpt"/>
</dbReference>
<evidence type="ECO:0000256" key="1">
    <source>
        <dbReference type="ARBA" id="ARBA00004604"/>
    </source>
</evidence>
<evidence type="ECO:0000256" key="6">
    <source>
        <dbReference type="PROSITE-ProRule" id="PRU00221"/>
    </source>
</evidence>
<dbReference type="SUPFAM" id="SSF50978">
    <property type="entry name" value="WD40 repeat-like"/>
    <property type="match status" value="1"/>
</dbReference>
<feature type="repeat" description="WD" evidence="6">
    <location>
        <begin position="325"/>
        <end position="360"/>
    </location>
</feature>
<dbReference type="AlphaFoldDB" id="A0AAN8ZSW0"/>
<dbReference type="Gene3D" id="2.130.10.10">
    <property type="entry name" value="YVTN repeat-like/Quinoprotein amine dehydrogenase"/>
    <property type="match status" value="1"/>
</dbReference>
<evidence type="ECO:0000256" key="5">
    <source>
        <dbReference type="ARBA" id="ARBA00023242"/>
    </source>
</evidence>
<dbReference type="InterPro" id="IPR040315">
    <property type="entry name" value="WDR46/Utp7"/>
</dbReference>
<dbReference type="GO" id="GO:0030686">
    <property type="term" value="C:90S preribosome"/>
    <property type="evidence" value="ECO:0007669"/>
    <property type="project" value="TreeGrafter"/>
</dbReference>
<dbReference type="SMART" id="SM01033">
    <property type="entry name" value="BING4CT"/>
    <property type="match status" value="1"/>
</dbReference>
<evidence type="ECO:0000256" key="3">
    <source>
        <dbReference type="ARBA" id="ARBA00022574"/>
    </source>
</evidence>
<dbReference type="FunFam" id="2.130.10.10:FF:000378">
    <property type="entry name" value="U3 small nucleolar RNA-associated protein 7"/>
    <property type="match status" value="1"/>
</dbReference>
<feature type="compositionally biased region" description="Basic residues" evidence="7">
    <location>
        <begin position="522"/>
        <end position="536"/>
    </location>
</feature>
<keyword evidence="5" id="KW-0539">Nucleus</keyword>
<evidence type="ECO:0000313" key="10">
    <source>
        <dbReference type="Proteomes" id="UP001381693"/>
    </source>
</evidence>